<dbReference type="KEGG" id="eaj:Q3M24_12940"/>
<keyword evidence="6" id="KW-1133">Transmembrane helix</keyword>
<dbReference type="PANTHER" id="PTHR46091">
    <property type="entry name" value="BLR7054 PROTEIN"/>
    <property type="match status" value="1"/>
</dbReference>
<dbReference type="PANTHER" id="PTHR46091:SF3">
    <property type="entry name" value="AMINE OXIDASE DOMAIN-CONTAINING PROTEIN"/>
    <property type="match status" value="1"/>
</dbReference>
<keyword evidence="4" id="KW-0521">NADP</keyword>
<keyword evidence="6" id="KW-0472">Membrane</keyword>
<dbReference type="AlphaFoldDB" id="A0AAU8LQ28"/>
<accession>A0AAU8LQ28</accession>
<feature type="transmembrane region" description="Helical" evidence="6">
    <location>
        <begin position="21"/>
        <end position="42"/>
    </location>
</feature>
<evidence type="ECO:0000256" key="2">
    <source>
        <dbReference type="ARBA" id="ARBA00022729"/>
    </source>
</evidence>
<protein>
    <submittedName>
        <fullName evidence="7">NAD(P)/FAD-dependent oxidoreductase</fullName>
    </submittedName>
</protein>
<keyword evidence="2" id="KW-0732">Signal</keyword>
<evidence type="ECO:0000256" key="6">
    <source>
        <dbReference type="SAM" id="Phobius"/>
    </source>
</evidence>
<evidence type="ECO:0000313" key="7">
    <source>
        <dbReference type="EMBL" id="XCN71217.1"/>
    </source>
</evidence>
<dbReference type="Gene3D" id="3.50.50.60">
    <property type="entry name" value="FAD/NAD(P)-binding domain"/>
    <property type="match status" value="2"/>
</dbReference>
<keyword evidence="3" id="KW-0274">FAD</keyword>
<dbReference type="InterPro" id="IPR052206">
    <property type="entry name" value="Retinol_saturase"/>
</dbReference>
<keyword evidence="1" id="KW-0285">Flavoprotein</keyword>
<evidence type="ECO:0000256" key="5">
    <source>
        <dbReference type="ARBA" id="ARBA00023027"/>
    </source>
</evidence>
<name>A0AAU8LQ28_9BACT</name>
<dbReference type="InterPro" id="IPR036188">
    <property type="entry name" value="FAD/NAD-bd_sf"/>
</dbReference>
<dbReference type="Pfam" id="PF13450">
    <property type="entry name" value="NAD_binding_8"/>
    <property type="match status" value="1"/>
</dbReference>
<keyword evidence="5" id="KW-0520">NAD</keyword>
<organism evidence="7">
    <name type="scientific">Candidatus Electrothrix aestuarii</name>
    <dbReference type="NCBI Taxonomy" id="3062594"/>
    <lineage>
        <taxon>Bacteria</taxon>
        <taxon>Pseudomonadati</taxon>
        <taxon>Thermodesulfobacteriota</taxon>
        <taxon>Desulfobulbia</taxon>
        <taxon>Desulfobulbales</taxon>
        <taxon>Desulfobulbaceae</taxon>
        <taxon>Candidatus Electrothrix</taxon>
    </lineage>
</organism>
<dbReference type="EMBL" id="CP159373">
    <property type="protein sequence ID" value="XCN71217.1"/>
    <property type="molecule type" value="Genomic_DNA"/>
</dbReference>
<dbReference type="SUPFAM" id="SSF51905">
    <property type="entry name" value="FAD/NAD(P)-binding domain"/>
    <property type="match status" value="1"/>
</dbReference>
<evidence type="ECO:0000256" key="4">
    <source>
        <dbReference type="ARBA" id="ARBA00022857"/>
    </source>
</evidence>
<reference evidence="7" key="1">
    <citation type="journal article" date="2024" name="Syst. Appl. Microbiol.">
        <title>First single-strain enrichments of Electrothrix cable bacteria, description of E. aestuarii sp. nov. and E. rattekaaiensis sp. nov., and proposal of a cable bacteria taxonomy following the rules of the SeqCode.</title>
        <authorList>
            <person name="Plum-Jensen L.E."/>
            <person name="Schramm A."/>
            <person name="Marshall I.P.G."/>
        </authorList>
    </citation>
    <scope>NUCLEOTIDE SEQUENCE</scope>
    <source>
        <strain evidence="7">Rat1</strain>
    </source>
</reference>
<gene>
    <name evidence="7" type="ORF">Q3M24_12940</name>
</gene>
<reference evidence="7" key="2">
    <citation type="submission" date="2024-06" db="EMBL/GenBank/DDBJ databases">
        <authorList>
            <person name="Plum-Jensen L.E."/>
            <person name="Schramm A."/>
            <person name="Marshall I.P.G."/>
        </authorList>
    </citation>
    <scope>NUCLEOTIDE SEQUENCE</scope>
    <source>
        <strain evidence="7">Rat1</strain>
    </source>
</reference>
<keyword evidence="6" id="KW-0812">Transmembrane</keyword>
<proteinExistence type="predicted"/>
<evidence type="ECO:0000256" key="3">
    <source>
        <dbReference type="ARBA" id="ARBA00022827"/>
    </source>
</evidence>
<sequence>MNWQFPGFVKRAQANEAGYDAIIIGAGLGGLSCAALMARYGMRPLVIDKRNVPGGYATSFHRGDDGEFTCEVSLHGLTGNPLGLALLADLFGSSAENIKEAVLAPHAYSWSSLYSDGFSLDIPQPEAGATPAEILGSLGGMLVSMFPDEAEGIAGYMQCWGRLLEDIAKFYGPGGGLPKDISEFPEMYHTWASMLWKKKKEKTKTLTDLFKEYKIKNPQLQAILGQSWPYYGLPPSEMPAWLCLMYTGFYHVYGNYYIKGSSQTLSNALAQSIMLPRGTYDDGTPYSGGALLLNTEVTEILFDESLGRAVGVKTKQGKAFYANAVVSNSAVPQTMGLLPESAKKSPECSDYLDMVSSYKPSTSHVNVWLGLDLSEGDDGFLESYEKLGSNTLIYPGYKHDQAYTASMKCNPEKSGFAILAYDKVGTASPSGYASITLSMLSGYTPWEKFEAVYKNMHGGSETVTGNVTIDDYYAEKSRIAESLIALAEESVLPGLSGRIKMQEISSPLTNVRYTYNNCGAIYGYDQTEDNSGLTRLGNRTPVPGLYLAGAWSNPGGGFELVILSGKEAFKCIVEDWVSAA</sequence>
<evidence type="ECO:0000256" key="1">
    <source>
        <dbReference type="ARBA" id="ARBA00022630"/>
    </source>
</evidence>